<dbReference type="PANTHER" id="PTHR34075">
    <property type="entry name" value="BLR3430 PROTEIN"/>
    <property type="match status" value="1"/>
</dbReference>
<accession>A0A644TXB3</accession>
<dbReference type="Pfam" id="PF12172">
    <property type="entry name" value="zf-ChsH2"/>
    <property type="match status" value="1"/>
</dbReference>
<evidence type="ECO:0000313" key="3">
    <source>
        <dbReference type="EMBL" id="MPL71626.1"/>
    </source>
</evidence>
<evidence type="ECO:0000259" key="1">
    <source>
        <dbReference type="Pfam" id="PF01796"/>
    </source>
</evidence>
<dbReference type="InterPro" id="IPR012340">
    <property type="entry name" value="NA-bd_OB-fold"/>
</dbReference>
<dbReference type="Gene3D" id="6.10.30.10">
    <property type="match status" value="1"/>
</dbReference>
<dbReference type="EMBL" id="VSSQ01000060">
    <property type="protein sequence ID" value="MPL71626.1"/>
    <property type="molecule type" value="Genomic_DNA"/>
</dbReference>
<dbReference type="AlphaFoldDB" id="A0A644TXB3"/>
<feature type="domain" description="ChsH2 C-terminal OB-fold" evidence="1">
    <location>
        <begin position="49"/>
        <end position="109"/>
    </location>
</feature>
<name>A0A644TXB3_9ZZZZ</name>
<organism evidence="3">
    <name type="scientific">bioreactor metagenome</name>
    <dbReference type="NCBI Taxonomy" id="1076179"/>
    <lineage>
        <taxon>unclassified sequences</taxon>
        <taxon>metagenomes</taxon>
        <taxon>ecological metagenomes</taxon>
    </lineage>
</organism>
<dbReference type="InterPro" id="IPR002878">
    <property type="entry name" value="ChsH2_C"/>
</dbReference>
<gene>
    <name evidence="3" type="ORF">SDC9_17403</name>
</gene>
<dbReference type="SUPFAM" id="SSF50249">
    <property type="entry name" value="Nucleic acid-binding proteins"/>
    <property type="match status" value="1"/>
</dbReference>
<evidence type="ECO:0000259" key="2">
    <source>
        <dbReference type="Pfam" id="PF12172"/>
    </source>
</evidence>
<dbReference type="InterPro" id="IPR022002">
    <property type="entry name" value="ChsH2_Znr"/>
</dbReference>
<dbReference type="PANTHER" id="PTHR34075:SF5">
    <property type="entry name" value="BLR3430 PROTEIN"/>
    <property type="match status" value="1"/>
</dbReference>
<dbReference type="InterPro" id="IPR052513">
    <property type="entry name" value="Thioester_dehydratase-like"/>
</dbReference>
<comment type="caution">
    <text evidence="3">The sequence shown here is derived from an EMBL/GenBank/DDBJ whole genome shotgun (WGS) entry which is preliminary data.</text>
</comment>
<sequence>MTVARFWREIPQRYNLVGTKCDTCGDVFFPPRAICPHCRRDGKIVPCQFSGKGKVMTYSVLSAASDQFSALKPYVLAIIELEEGTRVTSHLICEPEEVKIGMPVKSVFRVLDREGSDGIIHYGTKFVPDL</sequence>
<proteinExistence type="predicted"/>
<evidence type="ECO:0008006" key="4">
    <source>
        <dbReference type="Google" id="ProtNLM"/>
    </source>
</evidence>
<dbReference type="Pfam" id="PF01796">
    <property type="entry name" value="OB_ChsH2_C"/>
    <property type="match status" value="1"/>
</dbReference>
<reference evidence="3" key="1">
    <citation type="submission" date="2019-08" db="EMBL/GenBank/DDBJ databases">
        <authorList>
            <person name="Kucharzyk K."/>
            <person name="Murdoch R.W."/>
            <person name="Higgins S."/>
            <person name="Loffler F."/>
        </authorList>
    </citation>
    <scope>NUCLEOTIDE SEQUENCE</scope>
</reference>
<protein>
    <recommendedName>
        <fullName evidence="4">DUF35 domain-containing protein</fullName>
    </recommendedName>
</protein>
<feature type="domain" description="ChsH2 rubredoxin-like zinc ribbon" evidence="2">
    <location>
        <begin position="8"/>
        <end position="41"/>
    </location>
</feature>